<evidence type="ECO:0000313" key="1">
    <source>
        <dbReference type="EMBL" id="RBO91340.1"/>
    </source>
</evidence>
<reference evidence="1 2" key="1">
    <citation type="submission" date="2018-06" db="EMBL/GenBank/DDBJ databases">
        <title>Genomic Encyclopedia of Type Strains, Phase IV (KMG-IV): sequencing the most valuable type-strain genomes for metagenomic binning, comparative biology and taxonomic classification.</title>
        <authorList>
            <person name="Goeker M."/>
        </authorList>
    </citation>
    <scope>NUCLEOTIDE SEQUENCE [LARGE SCALE GENOMIC DNA]</scope>
    <source>
        <strain evidence="1 2">DSM 44599</strain>
    </source>
</reference>
<dbReference type="AlphaFoldDB" id="A0A366DMM6"/>
<gene>
    <name evidence="1" type="ORF">DFR74_10442</name>
</gene>
<evidence type="ECO:0000313" key="2">
    <source>
        <dbReference type="Proteomes" id="UP000252586"/>
    </source>
</evidence>
<comment type="caution">
    <text evidence="1">The sequence shown here is derived from an EMBL/GenBank/DDBJ whole genome shotgun (WGS) entry which is preliminary data.</text>
</comment>
<name>A0A366DMM6_9NOCA</name>
<dbReference type="EMBL" id="QNRE01000004">
    <property type="protein sequence ID" value="RBO91340.1"/>
    <property type="molecule type" value="Genomic_DNA"/>
</dbReference>
<protein>
    <submittedName>
        <fullName evidence="1">Uncharacterized protein</fullName>
    </submittedName>
</protein>
<sequence length="155" mass="17375">MGVVLPFRRQRVTPRLGQWLGRLDSQHGDLWRRCPELTKLGDPFTVSGLEVLTCAAWDTLGWDVSAVAKPEREWVDQICWFAGEVYLRALGAAWVDLGGTSFEPTILHASGRISGLYEHLEDTLLEADPDFPLRGVGAFVRTYQLEALRALAHDQ</sequence>
<accession>A0A366DMM6</accession>
<keyword evidence="2" id="KW-1185">Reference proteome</keyword>
<organism evidence="1 2">
    <name type="scientific">Nocardia puris</name>
    <dbReference type="NCBI Taxonomy" id="208602"/>
    <lineage>
        <taxon>Bacteria</taxon>
        <taxon>Bacillati</taxon>
        <taxon>Actinomycetota</taxon>
        <taxon>Actinomycetes</taxon>
        <taxon>Mycobacteriales</taxon>
        <taxon>Nocardiaceae</taxon>
        <taxon>Nocardia</taxon>
    </lineage>
</organism>
<proteinExistence type="predicted"/>
<dbReference type="STRING" id="1210090.GCA_001613185_00897"/>
<dbReference type="Proteomes" id="UP000252586">
    <property type="component" value="Unassembled WGS sequence"/>
</dbReference>